<feature type="region of interest" description="Disordered" evidence="1">
    <location>
        <begin position="17"/>
        <end position="38"/>
    </location>
</feature>
<dbReference type="PANTHER" id="PTHR14523">
    <property type="entry name" value="UNCHARACTERIZED PROTEIN C17ORF53 HOMOLOG"/>
    <property type="match status" value="1"/>
</dbReference>
<dbReference type="PANTHER" id="PTHR14523:SF1">
    <property type="entry name" value="HOMOLOGOUS RECOMBINATION OB-FOLD PROTEIN"/>
    <property type="match status" value="1"/>
</dbReference>
<accession>A0A834MKP8</accession>
<reference evidence="3" key="1">
    <citation type="submission" date="2020-08" db="EMBL/GenBank/DDBJ databases">
        <title>Genome sequencing and assembly of the red palm weevil Rhynchophorus ferrugineus.</title>
        <authorList>
            <person name="Dias G.B."/>
            <person name="Bergman C.M."/>
            <person name="Manee M."/>
        </authorList>
    </citation>
    <scope>NUCLEOTIDE SEQUENCE</scope>
    <source>
        <strain evidence="3">AA-2017</strain>
        <tissue evidence="3">Whole larva</tissue>
    </source>
</reference>
<comment type="caution">
    <text evidence="3">The sequence shown here is derived from an EMBL/GenBank/DDBJ whole genome shotgun (WGS) entry which is preliminary data.</text>
</comment>
<dbReference type="InterPro" id="IPR058570">
    <property type="entry name" value="HROB_OB"/>
</dbReference>
<feature type="compositionally biased region" description="Basic and acidic residues" evidence="1">
    <location>
        <begin position="17"/>
        <end position="28"/>
    </location>
</feature>
<dbReference type="GO" id="GO:0000725">
    <property type="term" value="P:recombinational repair"/>
    <property type="evidence" value="ECO:0007669"/>
    <property type="project" value="InterPro"/>
</dbReference>
<evidence type="ECO:0000259" key="2">
    <source>
        <dbReference type="Pfam" id="PF15072"/>
    </source>
</evidence>
<dbReference type="OrthoDB" id="21443at2759"/>
<dbReference type="Pfam" id="PF15072">
    <property type="entry name" value="HROB"/>
    <property type="match status" value="1"/>
</dbReference>
<keyword evidence="4" id="KW-1185">Reference proteome</keyword>
<evidence type="ECO:0000313" key="3">
    <source>
        <dbReference type="EMBL" id="KAF7285901.1"/>
    </source>
</evidence>
<feature type="domain" description="Homologous recombination OB-fold protein OB-fold" evidence="2">
    <location>
        <begin position="111"/>
        <end position="200"/>
    </location>
</feature>
<gene>
    <name evidence="3" type="ORF">GWI33_009375</name>
</gene>
<proteinExistence type="predicted"/>
<dbReference type="InterPro" id="IPR028045">
    <property type="entry name" value="HROB"/>
</dbReference>
<name>A0A834MKP8_RHYFE</name>
<dbReference type="Proteomes" id="UP000625711">
    <property type="component" value="Unassembled WGS sequence"/>
</dbReference>
<dbReference type="EMBL" id="JAACXV010000041">
    <property type="protein sequence ID" value="KAF7285901.1"/>
    <property type="molecule type" value="Genomic_DNA"/>
</dbReference>
<evidence type="ECO:0000256" key="1">
    <source>
        <dbReference type="SAM" id="MobiDB-lite"/>
    </source>
</evidence>
<evidence type="ECO:0000313" key="4">
    <source>
        <dbReference type="Proteomes" id="UP000625711"/>
    </source>
</evidence>
<dbReference type="AlphaFoldDB" id="A0A834MKP8"/>
<organism evidence="3 4">
    <name type="scientific">Rhynchophorus ferrugineus</name>
    <name type="common">Red palm weevil</name>
    <name type="synonym">Curculio ferrugineus</name>
    <dbReference type="NCBI Taxonomy" id="354439"/>
    <lineage>
        <taxon>Eukaryota</taxon>
        <taxon>Metazoa</taxon>
        <taxon>Ecdysozoa</taxon>
        <taxon>Arthropoda</taxon>
        <taxon>Hexapoda</taxon>
        <taxon>Insecta</taxon>
        <taxon>Pterygota</taxon>
        <taxon>Neoptera</taxon>
        <taxon>Endopterygota</taxon>
        <taxon>Coleoptera</taxon>
        <taxon>Polyphaga</taxon>
        <taxon>Cucujiformia</taxon>
        <taxon>Curculionidae</taxon>
        <taxon>Dryophthorinae</taxon>
        <taxon>Rhynchophorus</taxon>
    </lineage>
</organism>
<sequence length="344" mass="39371">MSDKYNFSTNMLERKLTLPDSGPKRKLTDSNIQSDGAKSTIKRRFPGPAGILPDDEMEYCNNVQCAQMLLQEGPWKEMSKDFKINNALYLYDKFNIAWIKKEAAANNFIKQKAPFLAAVLHSIEIADGQKQKCANVMLKDATGRIQGTIQYSLYKDYLSKLVVGSVLVIVNFGVLSCTCEQCDNHHLTIVSKNLCVIYSTNEKISIVKVDPDDILKNYYKNRKELENDKRKSDHLKFTMNNISSAVNTQCFNRYTSHFPKCISQLAENHKYEDIKNRNPISIVMSPLRTHNSEKKLNISTDTFAKKTNFNFKKLNVNNSETDENKKICKDLLDGIDINSLFEEF</sequence>
<protein>
    <recommendedName>
        <fullName evidence="2">Homologous recombination OB-fold protein OB-fold domain-containing protein</fullName>
    </recommendedName>
</protein>